<accession>A0ABQ7Q5H6</accession>
<proteinExistence type="predicted"/>
<evidence type="ECO:0000313" key="3">
    <source>
        <dbReference type="Proteomes" id="UP000823941"/>
    </source>
</evidence>
<evidence type="ECO:0000256" key="1">
    <source>
        <dbReference type="SAM" id="SignalP"/>
    </source>
</evidence>
<dbReference type="EMBL" id="JAHIBW010000021">
    <property type="protein sequence ID" value="KAG7300448.1"/>
    <property type="molecule type" value="Genomic_DNA"/>
</dbReference>
<sequence length="280" mass="32353">MLIKRIFQHLTVVFLLVFSPVVCDERTNRTNYDVDTLNHSKVLSRRKRFLIFPEGSSFQLVFCITIPALALADIFLYGYTAALAWELPQDPYSPFDHKADPLHRRVDTKQIYFTDYDGKVLFKKPYKRRPIVNPAIAKRSVNSNEKGTRFKMDRKRMHTGHKRDFLKTEHMDERSVEFHRSSRASLYEKIEGLLKAMGANGRSCLLKTLCQVGQTHDHKQSSFLQEIMRTVFTLPKGKDFEQERHQEYDSAHSVAESCDLVYPDCETAAAGPVSSFTLEP</sequence>
<comment type="caution">
    <text evidence="2">The sequence shown here is derived from an EMBL/GenBank/DDBJ whole genome shotgun (WGS) entry which is preliminary data.</text>
</comment>
<gene>
    <name evidence="2" type="ORF">JYU34_016069</name>
</gene>
<keyword evidence="1" id="KW-0732">Signal</keyword>
<protein>
    <submittedName>
        <fullName evidence="2">Uncharacterized protein</fullName>
    </submittedName>
</protein>
<dbReference type="Proteomes" id="UP000823941">
    <property type="component" value="Chromosome 21"/>
</dbReference>
<evidence type="ECO:0000313" key="2">
    <source>
        <dbReference type="EMBL" id="KAG7300448.1"/>
    </source>
</evidence>
<feature type="signal peptide" evidence="1">
    <location>
        <begin position="1"/>
        <end position="23"/>
    </location>
</feature>
<dbReference type="SMART" id="SM00718">
    <property type="entry name" value="DM4_12"/>
    <property type="match status" value="1"/>
</dbReference>
<dbReference type="Pfam" id="PF07841">
    <property type="entry name" value="DM4_12"/>
    <property type="match status" value="1"/>
</dbReference>
<feature type="chain" id="PRO_5047165959" evidence="1">
    <location>
        <begin position="24"/>
        <end position="280"/>
    </location>
</feature>
<dbReference type="InterPro" id="IPR006631">
    <property type="entry name" value="DM4_12"/>
</dbReference>
<organism evidence="2 3">
    <name type="scientific">Plutella xylostella</name>
    <name type="common">Diamondback moth</name>
    <name type="synonym">Plutella maculipennis</name>
    <dbReference type="NCBI Taxonomy" id="51655"/>
    <lineage>
        <taxon>Eukaryota</taxon>
        <taxon>Metazoa</taxon>
        <taxon>Ecdysozoa</taxon>
        <taxon>Arthropoda</taxon>
        <taxon>Hexapoda</taxon>
        <taxon>Insecta</taxon>
        <taxon>Pterygota</taxon>
        <taxon>Neoptera</taxon>
        <taxon>Endopterygota</taxon>
        <taxon>Lepidoptera</taxon>
        <taxon>Glossata</taxon>
        <taxon>Ditrysia</taxon>
        <taxon>Yponomeutoidea</taxon>
        <taxon>Plutellidae</taxon>
        <taxon>Plutella</taxon>
    </lineage>
</organism>
<reference evidence="2 3" key="1">
    <citation type="submission" date="2021-06" db="EMBL/GenBank/DDBJ databases">
        <title>A haploid diamondback moth (Plutella xylostella L.) genome assembly resolves 31 chromosomes and identifies a diamide resistance mutation.</title>
        <authorList>
            <person name="Ward C.M."/>
            <person name="Perry K.D."/>
            <person name="Baker G."/>
            <person name="Powis K."/>
            <person name="Heckel D.G."/>
            <person name="Baxter S.W."/>
        </authorList>
    </citation>
    <scope>NUCLEOTIDE SEQUENCE [LARGE SCALE GENOMIC DNA]</scope>
    <source>
        <strain evidence="2 3">LV</strain>
        <tissue evidence="2">Single pupa</tissue>
    </source>
</reference>
<dbReference type="PANTHER" id="PTHR21398">
    <property type="entry name" value="AGAP007094-PA"/>
    <property type="match status" value="1"/>
</dbReference>
<keyword evidence="3" id="KW-1185">Reference proteome</keyword>
<name>A0ABQ7Q5H6_PLUXY</name>
<dbReference type="PANTHER" id="PTHR21398:SF1">
    <property type="entry name" value="FI03705P"/>
    <property type="match status" value="1"/>
</dbReference>